<comment type="caution">
    <text evidence="12">The sequence shown here is derived from an EMBL/GenBank/DDBJ whole genome shotgun (WGS) entry which is preliminary data.</text>
</comment>
<keyword evidence="2 9" id="KW-0812">Transmembrane</keyword>
<evidence type="ECO:0000256" key="3">
    <source>
        <dbReference type="ARBA" id="ARBA00022741"/>
    </source>
</evidence>
<dbReference type="InterPro" id="IPR005074">
    <property type="entry name" value="Peptidase_C39"/>
</dbReference>
<evidence type="ECO:0000256" key="6">
    <source>
        <dbReference type="ARBA" id="ARBA00022989"/>
    </source>
</evidence>
<dbReference type="PROSITE" id="PS00211">
    <property type="entry name" value="ABC_TRANSPORTER_1"/>
    <property type="match status" value="1"/>
</dbReference>
<dbReference type="Gene3D" id="3.40.50.300">
    <property type="entry name" value="P-loop containing nucleotide triphosphate hydrolases"/>
    <property type="match status" value="1"/>
</dbReference>
<comment type="subcellular location">
    <subcellularLocation>
        <location evidence="1">Cell membrane</location>
        <topology evidence="1">Multi-pass membrane protein</topology>
    </subcellularLocation>
</comment>
<protein>
    <submittedName>
        <fullName evidence="12">ABC transporter ATP-binding protein</fullName>
    </submittedName>
</protein>
<dbReference type="GO" id="GO:0005524">
    <property type="term" value="F:ATP binding"/>
    <property type="evidence" value="ECO:0007669"/>
    <property type="project" value="UniProtKB-KW"/>
</dbReference>
<dbReference type="Pfam" id="PF00005">
    <property type="entry name" value="ABC_tran"/>
    <property type="match status" value="1"/>
</dbReference>
<proteinExistence type="predicted"/>
<gene>
    <name evidence="12" type="ORF">GCM10017764_09540</name>
</gene>
<feature type="domain" description="ABC transporter" evidence="10">
    <location>
        <begin position="437"/>
        <end position="672"/>
    </location>
</feature>
<keyword evidence="5" id="KW-0653">Protein transport</keyword>
<dbReference type="CDD" id="cd18571">
    <property type="entry name" value="ABC_6TM_peptidase_like"/>
    <property type="match status" value="1"/>
</dbReference>
<evidence type="ECO:0000256" key="5">
    <source>
        <dbReference type="ARBA" id="ARBA00022927"/>
    </source>
</evidence>
<evidence type="ECO:0000256" key="9">
    <source>
        <dbReference type="SAM" id="Phobius"/>
    </source>
</evidence>
<dbReference type="InterPro" id="IPR039421">
    <property type="entry name" value="Type_1_exporter"/>
</dbReference>
<reference evidence="13" key="1">
    <citation type="journal article" date="2019" name="Int. J. Syst. Evol. Microbiol.">
        <title>The Global Catalogue of Microorganisms (GCM) 10K type strain sequencing project: providing services to taxonomists for standard genome sequencing and annotation.</title>
        <authorList>
            <consortium name="The Broad Institute Genomics Platform"/>
            <consortium name="The Broad Institute Genome Sequencing Center for Infectious Disease"/>
            <person name="Wu L."/>
            <person name="Ma J."/>
        </authorList>
    </citation>
    <scope>NUCLEOTIDE SEQUENCE [LARGE SCALE GENOMIC DNA]</scope>
    <source>
        <strain evidence="13">CGMCC 1.12966</strain>
    </source>
</reference>
<dbReference type="SUPFAM" id="SSF90123">
    <property type="entry name" value="ABC transporter transmembrane region"/>
    <property type="match status" value="1"/>
</dbReference>
<evidence type="ECO:0000313" key="13">
    <source>
        <dbReference type="Proteomes" id="UP000620550"/>
    </source>
</evidence>
<organism evidence="12 13">
    <name type="scientific">Sphingobacterium griseoflavum</name>
    <dbReference type="NCBI Taxonomy" id="1474952"/>
    <lineage>
        <taxon>Bacteria</taxon>
        <taxon>Pseudomonadati</taxon>
        <taxon>Bacteroidota</taxon>
        <taxon>Sphingobacteriia</taxon>
        <taxon>Sphingobacteriales</taxon>
        <taxon>Sphingobacteriaceae</taxon>
        <taxon>Sphingobacterium</taxon>
    </lineage>
</organism>
<dbReference type="Gene3D" id="3.90.70.10">
    <property type="entry name" value="Cysteine proteinases"/>
    <property type="match status" value="1"/>
</dbReference>
<dbReference type="PANTHER" id="PTHR24221">
    <property type="entry name" value="ATP-BINDING CASSETTE SUB-FAMILY B"/>
    <property type="match status" value="1"/>
</dbReference>
<keyword evidence="6 9" id="KW-1133">Transmembrane helix</keyword>
<dbReference type="Pfam" id="PF03412">
    <property type="entry name" value="Peptidase_C39"/>
    <property type="match status" value="1"/>
</dbReference>
<feature type="transmembrane region" description="Helical" evidence="9">
    <location>
        <begin position="260"/>
        <end position="281"/>
    </location>
</feature>
<evidence type="ECO:0000256" key="8">
    <source>
        <dbReference type="ARBA" id="ARBA00043264"/>
    </source>
</evidence>
<dbReference type="PANTHER" id="PTHR24221:SF654">
    <property type="entry name" value="ATP-BINDING CASSETTE SUB-FAMILY B MEMBER 6"/>
    <property type="match status" value="1"/>
</dbReference>
<feature type="transmembrane region" description="Helical" evidence="9">
    <location>
        <begin position="121"/>
        <end position="142"/>
    </location>
</feature>
<name>A0ABQ3HU50_9SPHI</name>
<keyword evidence="5" id="KW-0813">Transport</keyword>
<sequence length="680" mass="77288">MNIINGAQRIGLKSRAVKCSFKQLLQAVPYPCIAHWKESHFVVVYKATKKYIYISDPAKGKLSIDHKSFIKKWIQTGTKKGVVIGLEPEINFFDINLEEDRRPQRSVTNLLNYFAPYKSNIINLLVIMFLVTGLQATLPFLSRSIIDIGVGTSDVNFINIMLFANVGILLATTFSNAVRDWIILHLTSRINISLISDYLIKLMRLPITFFENKMIGDILQRASDHQRIREFIMGNSLNLIFSTMTFIVFAIILGSFNKTIFLLFLAGSLLYFFWVIGFLAIRRRLDTNYFSLMAQDQSYWVETVSGMQDVKINNYENAKRWKWENLQARLYKVNLKLTSVTNYQNQGGQFIEGLKNVLITIFCARSVVNGEMTFGVMISTQIIIGMLNAPIQQFIQFIISAQTAKISLLRINEIHQLENEETQASFNEVILPDNKDIYVRGVYYSYAPKTPYILKDIKLKIPEGKVTAIVGDSGSGKSTLLKMILRLYQPSQGEITLGSLNINTFSLHDWRSRCGVVLQDGKIFNDTVINNIIMGDEVVDYDRFRMAVSTAHIDKEIEALPKGYQTKMGEQGRGLSGGQKQRILIARALYKNPDFLFLDEATNSLDTINERRIVEALSQSFVGRTVVVIAHRLSTIKNADQIVVMKDGRIIEVGNHATLMERNGYYGELVNTQLTFALQE</sequence>
<evidence type="ECO:0000313" key="12">
    <source>
        <dbReference type="EMBL" id="GHE29009.1"/>
    </source>
</evidence>
<dbReference type="Proteomes" id="UP000620550">
    <property type="component" value="Unassembled WGS sequence"/>
</dbReference>
<dbReference type="InterPro" id="IPR011527">
    <property type="entry name" value="ABC1_TM_dom"/>
</dbReference>
<dbReference type="InterPro" id="IPR003439">
    <property type="entry name" value="ABC_transporter-like_ATP-bd"/>
</dbReference>
<keyword evidence="13" id="KW-1185">Reference proteome</keyword>
<dbReference type="Gene3D" id="1.20.1560.10">
    <property type="entry name" value="ABC transporter type 1, transmembrane domain"/>
    <property type="match status" value="1"/>
</dbReference>
<dbReference type="EMBL" id="BNAF01000003">
    <property type="protein sequence ID" value="GHE29009.1"/>
    <property type="molecule type" value="Genomic_DNA"/>
</dbReference>
<keyword evidence="8" id="KW-0080">Bacteriocin transport</keyword>
<keyword evidence="4 12" id="KW-0067">ATP-binding</keyword>
<dbReference type="InterPro" id="IPR003593">
    <property type="entry name" value="AAA+_ATPase"/>
</dbReference>
<accession>A0ABQ3HU50</accession>
<feature type="domain" description="ABC transmembrane type-1" evidence="11">
    <location>
        <begin position="124"/>
        <end position="403"/>
    </location>
</feature>
<dbReference type="Pfam" id="PF00664">
    <property type="entry name" value="ABC_membrane"/>
    <property type="match status" value="1"/>
</dbReference>
<feature type="transmembrane region" description="Helical" evidence="9">
    <location>
        <begin position="154"/>
        <end position="175"/>
    </location>
</feature>
<evidence type="ECO:0000256" key="7">
    <source>
        <dbReference type="ARBA" id="ARBA00023136"/>
    </source>
</evidence>
<dbReference type="InterPro" id="IPR017871">
    <property type="entry name" value="ABC_transporter-like_CS"/>
</dbReference>
<dbReference type="PROSITE" id="PS50929">
    <property type="entry name" value="ABC_TM1F"/>
    <property type="match status" value="1"/>
</dbReference>
<dbReference type="SMART" id="SM00382">
    <property type="entry name" value="AAA"/>
    <property type="match status" value="1"/>
</dbReference>
<dbReference type="SUPFAM" id="SSF52540">
    <property type="entry name" value="P-loop containing nucleoside triphosphate hydrolases"/>
    <property type="match status" value="1"/>
</dbReference>
<evidence type="ECO:0000259" key="10">
    <source>
        <dbReference type="PROSITE" id="PS50893"/>
    </source>
</evidence>
<evidence type="ECO:0000256" key="1">
    <source>
        <dbReference type="ARBA" id="ARBA00004651"/>
    </source>
</evidence>
<keyword evidence="3" id="KW-0547">Nucleotide-binding</keyword>
<dbReference type="InterPro" id="IPR036640">
    <property type="entry name" value="ABC1_TM_sf"/>
</dbReference>
<evidence type="ECO:0000259" key="11">
    <source>
        <dbReference type="PROSITE" id="PS50929"/>
    </source>
</evidence>
<keyword evidence="7 9" id="KW-0472">Membrane</keyword>
<evidence type="ECO:0000256" key="2">
    <source>
        <dbReference type="ARBA" id="ARBA00022692"/>
    </source>
</evidence>
<dbReference type="PROSITE" id="PS50893">
    <property type="entry name" value="ABC_TRANSPORTER_2"/>
    <property type="match status" value="1"/>
</dbReference>
<dbReference type="InterPro" id="IPR027417">
    <property type="entry name" value="P-loop_NTPase"/>
</dbReference>
<evidence type="ECO:0000256" key="4">
    <source>
        <dbReference type="ARBA" id="ARBA00022840"/>
    </source>
</evidence>
<feature type="transmembrane region" description="Helical" evidence="9">
    <location>
        <begin position="231"/>
        <end position="254"/>
    </location>
</feature>